<dbReference type="AlphaFoldDB" id="A0A0E9TJ00"/>
<proteinExistence type="predicted"/>
<protein>
    <submittedName>
        <fullName evidence="1">Uncharacterized protein</fullName>
    </submittedName>
</protein>
<dbReference type="EMBL" id="GBXM01055722">
    <property type="protein sequence ID" value="JAH52855.1"/>
    <property type="molecule type" value="Transcribed_RNA"/>
</dbReference>
<reference evidence="1" key="1">
    <citation type="submission" date="2014-11" db="EMBL/GenBank/DDBJ databases">
        <authorList>
            <person name="Amaro Gonzalez C."/>
        </authorList>
    </citation>
    <scope>NUCLEOTIDE SEQUENCE</scope>
</reference>
<organism evidence="1">
    <name type="scientific">Anguilla anguilla</name>
    <name type="common">European freshwater eel</name>
    <name type="synonym">Muraena anguilla</name>
    <dbReference type="NCBI Taxonomy" id="7936"/>
    <lineage>
        <taxon>Eukaryota</taxon>
        <taxon>Metazoa</taxon>
        <taxon>Chordata</taxon>
        <taxon>Craniata</taxon>
        <taxon>Vertebrata</taxon>
        <taxon>Euteleostomi</taxon>
        <taxon>Actinopterygii</taxon>
        <taxon>Neopterygii</taxon>
        <taxon>Teleostei</taxon>
        <taxon>Anguilliformes</taxon>
        <taxon>Anguillidae</taxon>
        <taxon>Anguilla</taxon>
    </lineage>
</organism>
<accession>A0A0E9TJ00</accession>
<reference evidence="1" key="2">
    <citation type="journal article" date="2015" name="Fish Shellfish Immunol.">
        <title>Early steps in the European eel (Anguilla anguilla)-Vibrio vulnificus interaction in the gills: Role of the RtxA13 toxin.</title>
        <authorList>
            <person name="Callol A."/>
            <person name="Pajuelo D."/>
            <person name="Ebbesson L."/>
            <person name="Teles M."/>
            <person name="MacKenzie S."/>
            <person name="Amaro C."/>
        </authorList>
    </citation>
    <scope>NUCLEOTIDE SEQUENCE</scope>
</reference>
<evidence type="ECO:0000313" key="1">
    <source>
        <dbReference type="EMBL" id="JAH52855.1"/>
    </source>
</evidence>
<name>A0A0E9TJ00_ANGAN</name>
<sequence>MADSLIQKIMSTATLF</sequence>